<dbReference type="EMBL" id="SMKA01000317">
    <property type="protein sequence ID" value="TDC16249.1"/>
    <property type="molecule type" value="Genomic_DNA"/>
</dbReference>
<keyword evidence="1" id="KW-1133">Transmembrane helix</keyword>
<organism evidence="2 3">
    <name type="scientific">Kribbella albertanoniae</name>
    <dbReference type="NCBI Taxonomy" id="1266829"/>
    <lineage>
        <taxon>Bacteria</taxon>
        <taxon>Bacillati</taxon>
        <taxon>Actinomycetota</taxon>
        <taxon>Actinomycetes</taxon>
        <taxon>Propionibacteriales</taxon>
        <taxon>Kribbellaceae</taxon>
        <taxon>Kribbella</taxon>
    </lineage>
</organism>
<feature type="transmembrane region" description="Helical" evidence="1">
    <location>
        <begin position="86"/>
        <end position="104"/>
    </location>
</feature>
<dbReference type="OrthoDB" id="3830847at2"/>
<keyword evidence="1" id="KW-0472">Membrane</keyword>
<dbReference type="Proteomes" id="UP000295075">
    <property type="component" value="Unassembled WGS sequence"/>
</dbReference>
<comment type="caution">
    <text evidence="2">The sequence shown here is derived from an EMBL/GenBank/DDBJ whole genome shotgun (WGS) entry which is preliminary data.</text>
</comment>
<protein>
    <submittedName>
        <fullName evidence="2">Uncharacterized protein</fullName>
    </submittedName>
</protein>
<evidence type="ECO:0000256" key="1">
    <source>
        <dbReference type="SAM" id="Phobius"/>
    </source>
</evidence>
<sequence length="106" mass="11312">MDDMPAYLRPDGPTDCGQPWRARDSAYSPASFIGGLVWVALGVGSMIGGWAIFGAALIAVLALLVTGATVLQAQRGHSGWCLIRRGAWFGIAVSGLPLRVAYWFNF</sequence>
<gene>
    <name evidence="2" type="ORF">E1261_39345</name>
</gene>
<dbReference type="RefSeq" id="WP_132414848.1">
    <property type="nucleotide sequence ID" value="NZ_SMKA01000317.1"/>
</dbReference>
<evidence type="ECO:0000313" key="2">
    <source>
        <dbReference type="EMBL" id="TDC16249.1"/>
    </source>
</evidence>
<proteinExistence type="predicted"/>
<dbReference type="AlphaFoldDB" id="A0A4R4P2Y1"/>
<feature type="transmembrane region" description="Helical" evidence="1">
    <location>
        <begin position="36"/>
        <end position="65"/>
    </location>
</feature>
<reference evidence="2 3" key="1">
    <citation type="submission" date="2019-03" db="EMBL/GenBank/DDBJ databases">
        <title>Draft genome sequences of novel Actinobacteria.</title>
        <authorList>
            <person name="Sahin N."/>
            <person name="Ay H."/>
            <person name="Saygin H."/>
        </authorList>
    </citation>
    <scope>NUCLEOTIDE SEQUENCE [LARGE SCALE GENOMIC DNA]</scope>
    <source>
        <strain evidence="2 3">JCM 30547</strain>
    </source>
</reference>
<name>A0A4R4P2Y1_9ACTN</name>
<keyword evidence="3" id="KW-1185">Reference proteome</keyword>
<evidence type="ECO:0000313" key="3">
    <source>
        <dbReference type="Proteomes" id="UP000295075"/>
    </source>
</evidence>
<accession>A0A4R4P2Y1</accession>
<keyword evidence="1" id="KW-0812">Transmembrane</keyword>